<evidence type="ECO:0000256" key="1">
    <source>
        <dbReference type="SAM" id="MobiDB-lite"/>
    </source>
</evidence>
<keyword evidence="2" id="KW-1133">Transmembrane helix</keyword>
<dbReference type="Proteomes" id="UP000189970">
    <property type="component" value="Unassembled WGS sequence"/>
</dbReference>
<keyword evidence="4" id="KW-1185">Reference proteome</keyword>
<proteinExistence type="predicted"/>
<evidence type="ECO:0000313" key="3">
    <source>
        <dbReference type="EMBL" id="OPF88196.1"/>
    </source>
</evidence>
<evidence type="ECO:0000313" key="4">
    <source>
        <dbReference type="Proteomes" id="UP000189970"/>
    </source>
</evidence>
<gene>
    <name evidence="3" type="ORF">BW731_08440</name>
</gene>
<feature type="transmembrane region" description="Helical" evidence="2">
    <location>
        <begin position="9"/>
        <end position="26"/>
    </location>
</feature>
<keyword evidence="2" id="KW-0472">Membrane</keyword>
<evidence type="ECO:0000256" key="2">
    <source>
        <dbReference type="SAM" id="Phobius"/>
    </source>
</evidence>
<accession>A0A1V4DIL2</accession>
<comment type="caution">
    <text evidence="3">The sequence shown here is derived from an EMBL/GenBank/DDBJ whole genome shotgun (WGS) entry which is preliminary data.</text>
</comment>
<dbReference type="AlphaFoldDB" id="A0A1V4DIL2"/>
<feature type="transmembrane region" description="Helical" evidence="2">
    <location>
        <begin position="77"/>
        <end position="95"/>
    </location>
</feature>
<protein>
    <submittedName>
        <fullName evidence="3">Uncharacterized protein</fullName>
    </submittedName>
</protein>
<keyword evidence="2" id="KW-0812">Transmembrane</keyword>
<dbReference type="RefSeq" id="WP_079347288.1">
    <property type="nucleotide sequence ID" value="NZ_MVAB01000001.1"/>
</dbReference>
<reference evidence="3 4" key="1">
    <citation type="submission" date="2017-02" db="EMBL/GenBank/DDBJ databases">
        <title>Vagococcus cremeus sp. nov., isolated from the small intestine of a marten, Martes flavigula.</title>
        <authorList>
            <person name="Tak E.J."/>
            <person name="Bae J.-W."/>
        </authorList>
    </citation>
    <scope>NUCLEOTIDE SEQUENCE [LARGE SCALE GENOMIC DNA]</scope>
    <source>
        <strain evidence="3 4">D7T301</strain>
    </source>
</reference>
<dbReference type="EMBL" id="MVAB01000001">
    <property type="protein sequence ID" value="OPF88196.1"/>
    <property type="molecule type" value="Genomic_DNA"/>
</dbReference>
<feature type="region of interest" description="Disordered" evidence="1">
    <location>
        <begin position="47"/>
        <end position="72"/>
    </location>
</feature>
<sequence>MVTDWKKKSLLSIVWIGMLFFIGFTVNDEVVLSEEITSKATVRVIRPTETSRTNSKKEPTDTHTQSNVELPKTRDTQVPKIVGILYLASLISFLLSKKVIKNNKS</sequence>
<organism evidence="3 4">
    <name type="scientific">Vagococcus martis</name>
    <dbReference type="NCBI Taxonomy" id="1768210"/>
    <lineage>
        <taxon>Bacteria</taxon>
        <taxon>Bacillati</taxon>
        <taxon>Bacillota</taxon>
        <taxon>Bacilli</taxon>
        <taxon>Lactobacillales</taxon>
        <taxon>Enterococcaceae</taxon>
        <taxon>Vagococcus</taxon>
    </lineage>
</organism>
<name>A0A1V4DIL2_9ENTE</name>